<dbReference type="InterPro" id="IPR004195">
    <property type="entry name" value="Head_decoration_D"/>
</dbReference>
<dbReference type="Proteomes" id="UP001595897">
    <property type="component" value="Unassembled WGS sequence"/>
</dbReference>
<name>A0ABV9LT57_9ALTE</name>
<evidence type="ECO:0000313" key="2">
    <source>
        <dbReference type="Proteomes" id="UP001595897"/>
    </source>
</evidence>
<organism evidence="1 2">
    <name type="scientific">Glaciecola siphonariae</name>
    <dbReference type="NCBI Taxonomy" id="521012"/>
    <lineage>
        <taxon>Bacteria</taxon>
        <taxon>Pseudomonadati</taxon>
        <taxon>Pseudomonadota</taxon>
        <taxon>Gammaproteobacteria</taxon>
        <taxon>Alteromonadales</taxon>
        <taxon>Alteromonadaceae</taxon>
        <taxon>Glaciecola</taxon>
    </lineage>
</organism>
<sequence>MTTETYNYDDVTTGSDQIATTLVTVSSGQNLAKYTPIGQVTSTGEFVASVRTATNGSQNPVYITAQAVDATGGDTAAQVFKAGTFDPEMLAWDASHNAVSKLLAFVGTPISLQKPAAVL</sequence>
<keyword evidence="2" id="KW-1185">Reference proteome</keyword>
<gene>
    <name evidence="1" type="ORF">ACFO4O_04325</name>
</gene>
<proteinExistence type="predicted"/>
<dbReference type="InterPro" id="IPR036630">
    <property type="entry name" value="Head_decoration_D_sf"/>
</dbReference>
<evidence type="ECO:0000313" key="1">
    <source>
        <dbReference type="EMBL" id="MFC4699384.1"/>
    </source>
</evidence>
<reference evidence="2" key="1">
    <citation type="journal article" date="2019" name="Int. J. Syst. Evol. Microbiol.">
        <title>The Global Catalogue of Microorganisms (GCM) 10K type strain sequencing project: providing services to taxonomists for standard genome sequencing and annotation.</title>
        <authorList>
            <consortium name="The Broad Institute Genomics Platform"/>
            <consortium name="The Broad Institute Genome Sequencing Center for Infectious Disease"/>
            <person name="Wu L."/>
            <person name="Ma J."/>
        </authorList>
    </citation>
    <scope>NUCLEOTIDE SEQUENCE [LARGE SCALE GENOMIC DNA]</scope>
    <source>
        <strain evidence="2">KACC 12507</strain>
    </source>
</reference>
<dbReference type="SUPFAM" id="SSF51274">
    <property type="entry name" value="Head decoration protein D (gpD, major capsid protein D)"/>
    <property type="match status" value="1"/>
</dbReference>
<comment type="caution">
    <text evidence="1">The sequence shown here is derived from an EMBL/GenBank/DDBJ whole genome shotgun (WGS) entry which is preliminary data.</text>
</comment>
<dbReference type="Gene3D" id="2.40.300.10">
    <property type="entry name" value="Head decoration protein D"/>
    <property type="match status" value="1"/>
</dbReference>
<accession>A0ABV9LT57</accession>
<dbReference type="RefSeq" id="WP_382406132.1">
    <property type="nucleotide sequence ID" value="NZ_JBHSGU010000002.1"/>
</dbReference>
<dbReference type="Pfam" id="PF02924">
    <property type="entry name" value="HDPD"/>
    <property type="match status" value="1"/>
</dbReference>
<dbReference type="EMBL" id="JBHSGU010000002">
    <property type="protein sequence ID" value="MFC4699384.1"/>
    <property type="molecule type" value="Genomic_DNA"/>
</dbReference>
<protein>
    <submittedName>
        <fullName evidence="1">Head decoration protein</fullName>
    </submittedName>
</protein>